<name>A0ABR0MD96_GOSAR</name>
<organism evidence="1 2">
    <name type="scientific">Gossypium arboreum</name>
    <name type="common">Tree cotton</name>
    <name type="synonym">Gossypium nanking</name>
    <dbReference type="NCBI Taxonomy" id="29729"/>
    <lineage>
        <taxon>Eukaryota</taxon>
        <taxon>Viridiplantae</taxon>
        <taxon>Streptophyta</taxon>
        <taxon>Embryophyta</taxon>
        <taxon>Tracheophyta</taxon>
        <taxon>Spermatophyta</taxon>
        <taxon>Magnoliopsida</taxon>
        <taxon>eudicotyledons</taxon>
        <taxon>Gunneridae</taxon>
        <taxon>Pentapetalae</taxon>
        <taxon>rosids</taxon>
        <taxon>malvids</taxon>
        <taxon>Malvales</taxon>
        <taxon>Malvaceae</taxon>
        <taxon>Malvoideae</taxon>
        <taxon>Gossypium</taxon>
    </lineage>
</organism>
<comment type="caution">
    <text evidence="1">The sequence shown here is derived from an EMBL/GenBank/DDBJ whole genome shotgun (WGS) entry which is preliminary data.</text>
</comment>
<gene>
    <name evidence="1" type="ORF">PVK06_047419</name>
</gene>
<sequence>MQDYVPRTVTDLQTLLYKFLDGEIQSGKRVFYRLFWTFELCVRAFPHCKPMRHIVREDNIFLISDRSKGLLAAIRRSGVSWRQRFARLESQMSSLPIDLRTWLGSIGNWQWTQNYDEGFRYGQMVTNLVEAVNFVLRRTRHLPIFAVFSVTFYRLATLMPRMGLRQAKQTKIRHVYVEGV</sequence>
<evidence type="ECO:0000313" key="1">
    <source>
        <dbReference type="EMBL" id="KAK5771231.1"/>
    </source>
</evidence>
<accession>A0ABR0MD96</accession>
<dbReference type="EMBL" id="JARKNE010000013">
    <property type="protein sequence ID" value="KAK5771231.1"/>
    <property type="molecule type" value="Genomic_DNA"/>
</dbReference>
<proteinExistence type="predicted"/>
<reference evidence="1 2" key="1">
    <citation type="submission" date="2023-03" db="EMBL/GenBank/DDBJ databases">
        <title>WGS of Gossypium arboreum.</title>
        <authorList>
            <person name="Yu D."/>
        </authorList>
    </citation>
    <scope>NUCLEOTIDE SEQUENCE [LARGE SCALE GENOMIC DNA]</scope>
    <source>
        <tissue evidence="1">Leaf</tissue>
    </source>
</reference>
<protein>
    <submittedName>
        <fullName evidence="1">Uncharacterized protein</fullName>
    </submittedName>
</protein>
<dbReference type="Proteomes" id="UP001358586">
    <property type="component" value="Chromosome 13"/>
</dbReference>
<keyword evidence="2" id="KW-1185">Reference proteome</keyword>
<evidence type="ECO:0000313" key="2">
    <source>
        <dbReference type="Proteomes" id="UP001358586"/>
    </source>
</evidence>